<sequence>MSSKKEAECFNAVALFGKPLGMDLIEFAGRLEFSKGIVEFFQQFGIVLTNGKTERLCFSDVGAQLEVLGKTGLGFQEVGKNRTVHDDGVTVAACEIHEGFAGRIKVAHRCSFNVMASIFRAGRTDLGGNASVLQAGKIRVLVGVFNTNQEGKTGRVVGRRKGNAFFTFGRNRNAGGDHVDGAPRQSRDQGIKSHVHDFDIVPGFVGNRFDQVNIKAGKFIFLRVEEFKRCKSRFSPHSEQIASHSSAGESGGTSDGRKSQNNFFERHNGKPFRLSKR</sequence>
<dbReference type="EMBL" id="AMCI01002982">
    <property type="protein sequence ID" value="EJX01384.1"/>
    <property type="molecule type" value="Genomic_DNA"/>
</dbReference>
<organism evidence="2">
    <name type="scientific">gut metagenome</name>
    <dbReference type="NCBI Taxonomy" id="749906"/>
    <lineage>
        <taxon>unclassified sequences</taxon>
        <taxon>metagenomes</taxon>
        <taxon>organismal metagenomes</taxon>
    </lineage>
</organism>
<evidence type="ECO:0000313" key="2">
    <source>
        <dbReference type="EMBL" id="EJX01384.1"/>
    </source>
</evidence>
<dbReference type="AlphaFoldDB" id="J9G3F5"/>
<proteinExistence type="predicted"/>
<name>J9G3F5_9ZZZZ</name>
<evidence type="ECO:0000256" key="1">
    <source>
        <dbReference type="SAM" id="MobiDB-lite"/>
    </source>
</evidence>
<accession>J9G3F5</accession>
<protein>
    <submittedName>
        <fullName evidence="2">Uncharacterized protein</fullName>
    </submittedName>
</protein>
<reference evidence="2" key="1">
    <citation type="journal article" date="2012" name="PLoS ONE">
        <title>Gene sets for utilization of primary and secondary nutrition supplies in the distal gut of endangered iberian lynx.</title>
        <authorList>
            <person name="Alcaide M."/>
            <person name="Messina E."/>
            <person name="Richter M."/>
            <person name="Bargiela R."/>
            <person name="Peplies J."/>
            <person name="Huws S.A."/>
            <person name="Newbold C.J."/>
            <person name="Golyshin P.N."/>
            <person name="Simon M.A."/>
            <person name="Lopez G."/>
            <person name="Yakimov M.M."/>
            <person name="Ferrer M."/>
        </authorList>
    </citation>
    <scope>NUCLEOTIDE SEQUENCE</scope>
</reference>
<gene>
    <name evidence="2" type="ORF">EVA_10511</name>
</gene>
<comment type="caution">
    <text evidence="2">The sequence shown here is derived from an EMBL/GenBank/DDBJ whole genome shotgun (WGS) entry which is preliminary data.</text>
</comment>
<feature type="compositionally biased region" description="Polar residues" evidence="1">
    <location>
        <begin position="235"/>
        <end position="248"/>
    </location>
</feature>
<feature type="region of interest" description="Disordered" evidence="1">
    <location>
        <begin position="235"/>
        <end position="277"/>
    </location>
</feature>